<dbReference type="PANTHER" id="PTHR24100">
    <property type="entry name" value="BUTYROPHILIN"/>
    <property type="match status" value="1"/>
</dbReference>
<evidence type="ECO:0000256" key="7">
    <source>
        <dbReference type="SAM" id="Phobius"/>
    </source>
</evidence>
<dbReference type="FunFam" id="2.60.40.10:FF:000088">
    <property type="entry name" value="Butyrophilin subfamily 1 member A1"/>
    <property type="match status" value="1"/>
</dbReference>
<keyword evidence="4 7" id="KW-0472">Membrane</keyword>
<dbReference type="PROSITE" id="PS50835">
    <property type="entry name" value="IG_LIKE"/>
    <property type="match status" value="2"/>
</dbReference>
<evidence type="ECO:0000256" key="3">
    <source>
        <dbReference type="ARBA" id="ARBA00022989"/>
    </source>
</evidence>
<organism evidence="9 10">
    <name type="scientific">Bison bison bison</name>
    <name type="common">North American plains bison</name>
    <dbReference type="NCBI Taxonomy" id="43346"/>
    <lineage>
        <taxon>Eukaryota</taxon>
        <taxon>Metazoa</taxon>
        <taxon>Chordata</taxon>
        <taxon>Craniata</taxon>
        <taxon>Vertebrata</taxon>
        <taxon>Euteleostomi</taxon>
        <taxon>Mammalia</taxon>
        <taxon>Eutheria</taxon>
        <taxon>Laurasiatheria</taxon>
        <taxon>Artiodactyla</taxon>
        <taxon>Ruminantia</taxon>
        <taxon>Pecora</taxon>
        <taxon>Bovidae</taxon>
        <taxon>Bovinae</taxon>
        <taxon>Bison</taxon>
    </lineage>
</organism>
<evidence type="ECO:0000256" key="2">
    <source>
        <dbReference type="ARBA" id="ARBA00022692"/>
    </source>
</evidence>
<dbReference type="InterPro" id="IPR003599">
    <property type="entry name" value="Ig_sub"/>
</dbReference>
<evidence type="ECO:0000256" key="4">
    <source>
        <dbReference type="ARBA" id="ARBA00023136"/>
    </source>
</evidence>
<dbReference type="RefSeq" id="XP_010832734.1">
    <property type="nucleotide sequence ID" value="XM_010834432.1"/>
</dbReference>
<dbReference type="PANTHER" id="PTHR24100:SF102">
    <property type="entry name" value="SELECTION AND UPKEEP OF INTRAEPITHELIAL T-CELLS PROTEIN 2-RELATED"/>
    <property type="match status" value="1"/>
</dbReference>
<evidence type="ECO:0000259" key="8">
    <source>
        <dbReference type="PROSITE" id="PS50835"/>
    </source>
</evidence>
<dbReference type="GO" id="GO:0050852">
    <property type="term" value="P:T cell receptor signaling pathway"/>
    <property type="evidence" value="ECO:0007669"/>
    <property type="project" value="TreeGrafter"/>
</dbReference>
<dbReference type="InterPro" id="IPR053896">
    <property type="entry name" value="BTN3A2-like_Ig-C"/>
</dbReference>
<dbReference type="Gene3D" id="2.60.40.10">
    <property type="entry name" value="Immunoglobulins"/>
    <property type="match status" value="2"/>
</dbReference>
<keyword evidence="3 7" id="KW-1133">Transmembrane helix</keyword>
<feature type="transmembrane region" description="Helical" evidence="7">
    <location>
        <begin position="238"/>
        <end position="261"/>
    </location>
</feature>
<evidence type="ECO:0000256" key="1">
    <source>
        <dbReference type="ARBA" id="ARBA00004370"/>
    </source>
</evidence>
<evidence type="ECO:0000256" key="5">
    <source>
        <dbReference type="ARBA" id="ARBA00023157"/>
    </source>
</evidence>
<dbReference type="Proteomes" id="UP000515208">
    <property type="component" value="Unplaced"/>
</dbReference>
<keyword evidence="9" id="KW-1185">Reference proteome</keyword>
<comment type="subcellular location">
    <subcellularLocation>
        <location evidence="1">Membrane</location>
    </subcellularLocation>
</comment>
<gene>
    <name evidence="10" type="primary">LOC104984613</name>
</gene>
<dbReference type="InterPro" id="IPR050504">
    <property type="entry name" value="IgSF_BTN/MOG"/>
</dbReference>
<dbReference type="GO" id="GO:0009897">
    <property type="term" value="C:external side of plasma membrane"/>
    <property type="evidence" value="ECO:0007669"/>
    <property type="project" value="TreeGrafter"/>
</dbReference>
<keyword evidence="2 7" id="KW-0812">Transmembrane</keyword>
<dbReference type="InterPro" id="IPR013106">
    <property type="entry name" value="Ig_V-set"/>
</dbReference>
<feature type="transmembrane region" description="Helical" evidence="7">
    <location>
        <begin position="281"/>
        <end position="304"/>
    </location>
</feature>
<evidence type="ECO:0000313" key="10">
    <source>
        <dbReference type="RefSeq" id="XP_010832734.1"/>
    </source>
</evidence>
<reference evidence="10" key="1">
    <citation type="submission" date="2025-08" db="UniProtKB">
        <authorList>
            <consortium name="RefSeq"/>
        </authorList>
    </citation>
    <scope>IDENTIFICATION</scope>
    <source>
        <tissue evidence="10">Blood</tissue>
    </source>
</reference>
<dbReference type="SMART" id="SM00406">
    <property type="entry name" value="IGv"/>
    <property type="match status" value="1"/>
</dbReference>
<protein>
    <submittedName>
        <fullName evidence="10">Selection and upkeep of intraepithelial T-cells protein 1 homolog</fullName>
    </submittedName>
</protein>
<dbReference type="GO" id="GO:0005102">
    <property type="term" value="F:signaling receptor binding"/>
    <property type="evidence" value="ECO:0007669"/>
    <property type="project" value="TreeGrafter"/>
</dbReference>
<evidence type="ECO:0000256" key="6">
    <source>
        <dbReference type="ARBA" id="ARBA00023319"/>
    </source>
</evidence>
<feature type="transmembrane region" description="Helical" evidence="7">
    <location>
        <begin position="325"/>
        <end position="345"/>
    </location>
</feature>
<keyword evidence="5" id="KW-1015">Disulfide bond</keyword>
<keyword evidence="6" id="KW-0393">Immunoglobulin domain</keyword>
<sequence length="354" mass="40492">MEMTGQSFSRHFVATLLLQMITPSSEQFTVNGIEGPILAPLGGKVELSCQLSPPQTAEHMEIRWFRNHYKRPVHLYKDGKDFYGETISNYVEWTELLTDAIGEGKVTLRIFSVNADDDGTYHCFFKDGDFYEEAITEVKVTATSLETQILVHPPNTKGLLVECNSGGWFPQPQMEWRDSREEIIPPSSKSHSQDTDKLFNMKMTLLIQSTHGNVTCYLRNPVTGQEEKISIVLSNKLFLWNTVWKLILGLILALPLTFTMASSIALHHRLQSCSCNALPPWLVGILIFLTSFSMIVSLIFYLHYRKRVPISDPHFELDVMWLEDMTVILCVLMVFITMIISSAYFRLRVKLHVH</sequence>
<accession>A0A6P3H0R3</accession>
<dbReference type="GeneID" id="104984613"/>
<dbReference type="InterPro" id="IPR013783">
    <property type="entry name" value="Ig-like_fold"/>
</dbReference>
<dbReference type="SMART" id="SM00409">
    <property type="entry name" value="IG"/>
    <property type="match status" value="1"/>
</dbReference>
<proteinExistence type="predicted"/>
<dbReference type="Pfam" id="PF07686">
    <property type="entry name" value="V-set"/>
    <property type="match status" value="1"/>
</dbReference>
<dbReference type="KEGG" id="bbis:104984613"/>
<name>A0A6P3H0R3_BISBB</name>
<dbReference type="InterPro" id="IPR007110">
    <property type="entry name" value="Ig-like_dom"/>
</dbReference>
<dbReference type="Pfam" id="PF22705">
    <property type="entry name" value="C2-set_3"/>
    <property type="match status" value="1"/>
</dbReference>
<dbReference type="SUPFAM" id="SSF48726">
    <property type="entry name" value="Immunoglobulin"/>
    <property type="match status" value="2"/>
</dbReference>
<dbReference type="CDD" id="cd05713">
    <property type="entry name" value="IgV_MOG_like"/>
    <property type="match status" value="1"/>
</dbReference>
<evidence type="ECO:0000313" key="9">
    <source>
        <dbReference type="Proteomes" id="UP000515208"/>
    </source>
</evidence>
<dbReference type="AlphaFoldDB" id="A0A6P3H0R3"/>
<dbReference type="InterPro" id="IPR036179">
    <property type="entry name" value="Ig-like_dom_sf"/>
</dbReference>
<feature type="domain" description="Ig-like" evidence="8">
    <location>
        <begin position="23"/>
        <end position="141"/>
    </location>
</feature>
<feature type="domain" description="Ig-like" evidence="8">
    <location>
        <begin position="161"/>
        <end position="230"/>
    </location>
</feature>
<dbReference type="FunFam" id="2.60.40.10:FF:000183">
    <property type="entry name" value="Myelin-oligodendrocyte glycoprotein"/>
    <property type="match status" value="1"/>
</dbReference>
<dbReference type="OrthoDB" id="9986391at2759"/>
<dbReference type="GO" id="GO:0001817">
    <property type="term" value="P:regulation of cytokine production"/>
    <property type="evidence" value="ECO:0007669"/>
    <property type="project" value="TreeGrafter"/>
</dbReference>